<gene>
    <name evidence="3" type="ORF">SSPSH_000585</name>
</gene>
<organism evidence="3 4">
    <name type="scientific">Salinisphaera shabanensis E1L3A</name>
    <dbReference type="NCBI Taxonomy" id="1033802"/>
    <lineage>
        <taxon>Bacteria</taxon>
        <taxon>Pseudomonadati</taxon>
        <taxon>Pseudomonadota</taxon>
        <taxon>Gammaproteobacteria</taxon>
        <taxon>Salinisphaerales</taxon>
        <taxon>Salinisphaeraceae</taxon>
        <taxon>Salinisphaera</taxon>
    </lineage>
</organism>
<dbReference type="PROSITE" id="PS51831">
    <property type="entry name" value="HD"/>
    <property type="match status" value="1"/>
</dbReference>
<dbReference type="PANTHER" id="PTHR43155:SF2">
    <property type="entry name" value="CYCLIC DI-GMP PHOSPHODIESTERASE PA4108"/>
    <property type="match status" value="1"/>
</dbReference>
<keyword evidence="3" id="KW-0456">Lyase</keyword>
<feature type="domain" description="HD" evidence="1">
    <location>
        <begin position="156"/>
        <end position="279"/>
    </location>
</feature>
<reference evidence="3 4" key="1">
    <citation type="journal article" date="2011" name="J. Bacteriol.">
        <title>Genome sequence of Salinisphaera shabanensis, a gammaproteobacterium from the harsh, variable environment of the brine-seawater interface of the Shaban Deep in the Red Sea.</title>
        <authorList>
            <person name="Antunes A."/>
            <person name="Alam I."/>
            <person name="Bajic V.B."/>
            <person name="Stingl U."/>
        </authorList>
    </citation>
    <scope>NUCLEOTIDE SEQUENCE [LARGE SCALE GENOMIC DNA]</scope>
    <source>
        <strain evidence="3 4">E1L3A</strain>
    </source>
</reference>
<evidence type="ECO:0000313" key="3">
    <source>
        <dbReference type="EMBL" id="ERJ20475.1"/>
    </source>
</evidence>
<comment type="caution">
    <text evidence="3">The sequence shown here is derived from an EMBL/GenBank/DDBJ whole genome shotgun (WGS) entry which is preliminary data.</text>
</comment>
<dbReference type="CDD" id="cd00077">
    <property type="entry name" value="HDc"/>
    <property type="match status" value="1"/>
</dbReference>
<dbReference type="eggNOG" id="COG2206">
    <property type="taxonomic scope" value="Bacteria"/>
</dbReference>
<dbReference type="InterPro" id="IPR037522">
    <property type="entry name" value="HD_GYP_dom"/>
</dbReference>
<protein>
    <submittedName>
        <fullName evidence="3">Adenylate cyclase protein</fullName>
        <ecNumber evidence="3">4.6.1.1</ecNumber>
    </submittedName>
</protein>
<dbReference type="AlphaFoldDB" id="U2ERY1"/>
<name>U2ERY1_9GAMM</name>
<evidence type="ECO:0000259" key="2">
    <source>
        <dbReference type="PROSITE" id="PS51832"/>
    </source>
</evidence>
<dbReference type="PROSITE" id="PS51832">
    <property type="entry name" value="HD_GYP"/>
    <property type="match status" value="1"/>
</dbReference>
<dbReference type="STRING" id="1033802.SSPSH_000585"/>
<dbReference type="EC" id="4.6.1.1" evidence="3"/>
<sequence length="397" mass="45070">MMALHRKKIDTRDLRIGMYVEALDRPWLETPYLLEGVEVNTDEDIDELRALCAYVYIRSDEPETAEDKTPAGYGEGVIPPLGERTPRSFRQELSAARQIHSNARGLIRTIHEEIAENRRPDTAAVTEVVEQMMDSVARHPDALVWFSNLKSRDEYTAIHSLNVCMQAVSLATFVGNDERAIKEMGIGALLHDVGKIKVPLAILNKPGKLTEAEYDEIKKHPQYGVEILQKASGLTPASLDIVRDHHERLNGRGYPAGLRGSEISYYTQIVAIADVYDAMTSDRIYQKGRTPAEALKLMSSFEGDFNDELLRQFTDYHGEYPVGTLVELNTGEVGFVIPTPERQEKPTVLLVLDYKKRRYFPQRVRDLMRFPKFFVNRMLAPGTHGVDVEDYAETWET</sequence>
<dbReference type="InterPro" id="IPR006674">
    <property type="entry name" value="HD_domain"/>
</dbReference>
<evidence type="ECO:0000313" key="4">
    <source>
        <dbReference type="Proteomes" id="UP000006242"/>
    </source>
</evidence>
<dbReference type="GO" id="GO:0004016">
    <property type="term" value="F:adenylate cyclase activity"/>
    <property type="evidence" value="ECO:0007669"/>
    <property type="project" value="UniProtKB-EC"/>
</dbReference>
<dbReference type="GO" id="GO:0008081">
    <property type="term" value="F:phosphoric diester hydrolase activity"/>
    <property type="evidence" value="ECO:0007669"/>
    <property type="project" value="UniProtKB-ARBA"/>
</dbReference>
<dbReference type="InterPro" id="IPR006675">
    <property type="entry name" value="HDIG_dom"/>
</dbReference>
<dbReference type="SMART" id="SM00471">
    <property type="entry name" value="HDc"/>
    <property type="match status" value="1"/>
</dbReference>
<dbReference type="Pfam" id="PF13487">
    <property type="entry name" value="HD_5"/>
    <property type="match status" value="1"/>
</dbReference>
<dbReference type="Proteomes" id="UP000006242">
    <property type="component" value="Unassembled WGS sequence"/>
</dbReference>
<dbReference type="Gene3D" id="1.10.3210.10">
    <property type="entry name" value="Hypothetical protein af1432"/>
    <property type="match status" value="1"/>
</dbReference>
<dbReference type="Pfam" id="PF11871">
    <property type="entry name" value="DUF3391"/>
    <property type="match status" value="1"/>
</dbReference>
<dbReference type="NCBIfam" id="TIGR00277">
    <property type="entry name" value="HDIG"/>
    <property type="match status" value="1"/>
</dbReference>
<dbReference type="SUPFAM" id="SSF109604">
    <property type="entry name" value="HD-domain/PDEase-like"/>
    <property type="match status" value="1"/>
</dbReference>
<evidence type="ECO:0000259" key="1">
    <source>
        <dbReference type="PROSITE" id="PS51831"/>
    </source>
</evidence>
<dbReference type="EMBL" id="AFNV02000003">
    <property type="protein sequence ID" value="ERJ20475.1"/>
    <property type="molecule type" value="Genomic_DNA"/>
</dbReference>
<feature type="domain" description="HD-GYP" evidence="2">
    <location>
        <begin position="134"/>
        <end position="330"/>
    </location>
</feature>
<reference evidence="3 4" key="2">
    <citation type="journal article" date="2013" name="PLoS ONE">
        <title>INDIGO - INtegrated Data Warehouse of MIcrobial GenOmes with Examples from the Red Sea Extremophiles.</title>
        <authorList>
            <person name="Alam I."/>
            <person name="Antunes A."/>
            <person name="Kamau A.A."/>
            <person name="Ba Alawi W."/>
            <person name="Kalkatawi M."/>
            <person name="Stingl U."/>
            <person name="Bajic V.B."/>
        </authorList>
    </citation>
    <scope>NUCLEOTIDE SEQUENCE [LARGE SCALE GENOMIC DNA]</scope>
    <source>
        <strain evidence="3 4">E1L3A</strain>
    </source>
</reference>
<dbReference type="InterPro" id="IPR003607">
    <property type="entry name" value="HD/PDEase_dom"/>
</dbReference>
<accession>U2ERY1</accession>
<proteinExistence type="predicted"/>
<keyword evidence="4" id="KW-1185">Reference proteome</keyword>
<dbReference type="InterPro" id="IPR021812">
    <property type="entry name" value="DUF3391"/>
</dbReference>
<dbReference type="PANTHER" id="PTHR43155">
    <property type="entry name" value="CYCLIC DI-GMP PHOSPHODIESTERASE PA4108-RELATED"/>
    <property type="match status" value="1"/>
</dbReference>